<comment type="caution">
    <text evidence="4">The sequence shown here is derived from an EMBL/GenBank/DDBJ whole genome shotgun (WGS) entry which is preliminary data.</text>
</comment>
<evidence type="ECO:0000256" key="3">
    <source>
        <dbReference type="ARBA" id="ARBA00038396"/>
    </source>
</evidence>
<keyword evidence="2" id="KW-0503">Monooxygenase</keyword>
<keyword evidence="5" id="KW-1185">Reference proteome</keyword>
<reference evidence="4 5" key="2">
    <citation type="journal article" date="2016" name="Genome Announc.">
        <title>Permanent Draft Genome Sequences for Two Variants of Frankia sp. Strain CpI1, the First Frankia Strain Isolated from Root Nodules of Comptonia peregrina.</title>
        <authorList>
            <person name="Oshone R."/>
            <person name="Hurst S.G.IV."/>
            <person name="Abebe-Akele F."/>
            <person name="Simpson S."/>
            <person name="Morris K."/>
            <person name="Thomas W.K."/>
            <person name="Tisa L.S."/>
        </authorList>
    </citation>
    <scope>NUCLEOTIDE SEQUENCE [LARGE SCALE GENOMIC DNA]</scope>
    <source>
        <strain evidence="5">CpI1-S</strain>
    </source>
</reference>
<dbReference type="SUPFAM" id="SSF51905">
    <property type="entry name" value="FAD/NAD(P)-binding domain"/>
    <property type="match status" value="1"/>
</dbReference>
<protein>
    <submittedName>
        <fullName evidence="4">FAD binding protein</fullName>
        <ecNumber evidence="4">1.14.14.-</ecNumber>
    </submittedName>
</protein>
<name>A0A0D8BCN2_9ACTN</name>
<proteinExistence type="inferred from homology"/>
<organism evidence="4 5">
    <name type="scientific">Frankia torreyi</name>
    <dbReference type="NCBI Taxonomy" id="1856"/>
    <lineage>
        <taxon>Bacteria</taxon>
        <taxon>Bacillati</taxon>
        <taxon>Actinomycetota</taxon>
        <taxon>Actinomycetes</taxon>
        <taxon>Frankiales</taxon>
        <taxon>Frankiaceae</taxon>
        <taxon>Frankia</taxon>
    </lineage>
</organism>
<dbReference type="EMBL" id="JYFN01000042">
    <property type="protein sequence ID" value="KJE21157.1"/>
    <property type="molecule type" value="Genomic_DNA"/>
</dbReference>
<evidence type="ECO:0000313" key="4">
    <source>
        <dbReference type="EMBL" id="KJE21157.1"/>
    </source>
</evidence>
<accession>A0A0D8BCN2</accession>
<dbReference type="InterPro" id="IPR006905">
    <property type="entry name" value="Flavin_halogenase"/>
</dbReference>
<dbReference type="PRINTS" id="PR00420">
    <property type="entry name" value="RNGMNOXGNASE"/>
</dbReference>
<evidence type="ECO:0000256" key="1">
    <source>
        <dbReference type="ARBA" id="ARBA00023002"/>
    </source>
</evidence>
<comment type="similarity">
    <text evidence="3">Belongs to the flavin-dependent halogenase family. Bacterial tryptophan halogenase subfamily.</text>
</comment>
<dbReference type="RefSeq" id="WP_044887023.1">
    <property type="nucleotide sequence ID" value="NZ_JYFN01000042.1"/>
</dbReference>
<dbReference type="OrthoDB" id="103324at2"/>
<dbReference type="AlphaFoldDB" id="A0A0D8BCN2"/>
<dbReference type="InterPro" id="IPR050816">
    <property type="entry name" value="Flavin-dep_Halogenase_NPB"/>
</dbReference>
<dbReference type="Gene3D" id="3.50.50.60">
    <property type="entry name" value="FAD/NAD(P)-binding domain"/>
    <property type="match status" value="1"/>
</dbReference>
<dbReference type="Pfam" id="PF13450">
    <property type="entry name" value="NAD_binding_8"/>
    <property type="match status" value="1"/>
</dbReference>
<dbReference type="EC" id="1.14.14.-" evidence="4"/>
<reference evidence="5" key="1">
    <citation type="submission" date="2015-02" db="EMBL/GenBank/DDBJ databases">
        <title>Draft Genome of Frankia sp. CpI1-S.</title>
        <authorList>
            <person name="Oshone R.T."/>
            <person name="Ngom M."/>
            <person name="Ghodhbane-Gtari F."/>
            <person name="Gtari M."/>
            <person name="Morris K."/>
            <person name="Thomas K."/>
            <person name="Sen A."/>
            <person name="Tisa L.S."/>
        </authorList>
    </citation>
    <scope>NUCLEOTIDE SEQUENCE [LARGE SCALE GENOMIC DNA]</scope>
    <source>
        <strain evidence="5">CpI1-S</strain>
    </source>
</reference>
<keyword evidence="1 4" id="KW-0560">Oxidoreductase</keyword>
<dbReference type="InterPro" id="IPR036188">
    <property type="entry name" value="FAD/NAD-bd_sf"/>
</dbReference>
<evidence type="ECO:0000256" key="2">
    <source>
        <dbReference type="ARBA" id="ARBA00023033"/>
    </source>
</evidence>
<gene>
    <name evidence="4" type="ORF">FF36_04497</name>
</gene>
<dbReference type="PANTHER" id="PTHR43747:SF5">
    <property type="entry name" value="FAD-BINDING DOMAIN-CONTAINING PROTEIN"/>
    <property type="match status" value="1"/>
</dbReference>
<sequence length="549" mass="61485">MSGYDYSVAILGSGIAGSTLANILARHGHSVVLVDSGTHPRFALGESTIGETTYLLKLLAERFDVPELGHVSSFEGVRSHVTSACGVKRNFGFVYHRDGQVQNPEEVTQCSVSEFPNGPEMHMHRQDIDSYLFYSAVRYGADPRQRTMVERVEFTADAATLTTRSGETLRVRYVVDASGRNSVLANQFALREEPCRFRTNSRTLFTHMVGVTPFDDVTTPSGQPSLWHQGTLHHIFDGGWLWVIPFDNHRRATNPLCSVGLNLDAGRFPKEPGRTAEQEWAAYLDRFPSVARQFADARPAWDWVSTGRTQYSSTRTVGDRWAMMSHAAGAIDALFSRGMANTMQVIYAFTPTLLAALADDDFSAERFGHIDTLNQTILDVNDKLVHGSYVSFRDFDLWRAWSKVWFLGWNMGIARIVGTYFGYLEKGDRALFDRLLDAPHLGTFCPDLPEFQPFFDSLSAVMVDVEAGRLAPAAAVERLAGLLGGADFLPAPLRLGDVLRRWHDGSFEAQRRMYEWGRTDSPTPLRRWYDYDLDELLTRTGGTPQPAVF</sequence>
<dbReference type="PATRIC" id="fig|1502723.3.peg.4431"/>
<evidence type="ECO:0000313" key="5">
    <source>
        <dbReference type="Proteomes" id="UP000032545"/>
    </source>
</evidence>
<dbReference type="Pfam" id="PF04820">
    <property type="entry name" value="Trp_halogenase"/>
    <property type="match status" value="1"/>
</dbReference>
<dbReference type="GO" id="GO:0004497">
    <property type="term" value="F:monooxygenase activity"/>
    <property type="evidence" value="ECO:0007669"/>
    <property type="project" value="UniProtKB-KW"/>
</dbReference>
<dbReference type="PANTHER" id="PTHR43747">
    <property type="entry name" value="FAD-BINDING PROTEIN"/>
    <property type="match status" value="1"/>
</dbReference>
<dbReference type="Proteomes" id="UP000032545">
    <property type="component" value="Unassembled WGS sequence"/>
</dbReference>